<comment type="caution">
    <text evidence="5">The sequence shown here is derived from an EMBL/GenBank/DDBJ whole genome shotgun (WGS) entry which is preliminary data.</text>
</comment>
<dbReference type="OrthoDB" id="1068471at2759"/>
<evidence type="ECO:0000256" key="3">
    <source>
        <dbReference type="PROSITE-ProRule" id="PRU00221"/>
    </source>
</evidence>
<dbReference type="SMART" id="SM00320">
    <property type="entry name" value="WD40"/>
    <property type="match status" value="4"/>
</dbReference>
<organism evidence="5 6">
    <name type="scientific">Ganoderma sinense ZZ0214-1</name>
    <dbReference type="NCBI Taxonomy" id="1077348"/>
    <lineage>
        <taxon>Eukaryota</taxon>
        <taxon>Fungi</taxon>
        <taxon>Dikarya</taxon>
        <taxon>Basidiomycota</taxon>
        <taxon>Agaricomycotina</taxon>
        <taxon>Agaricomycetes</taxon>
        <taxon>Polyporales</taxon>
        <taxon>Polyporaceae</taxon>
        <taxon>Ganoderma</taxon>
    </lineage>
</organism>
<dbReference type="InterPro" id="IPR015943">
    <property type="entry name" value="WD40/YVTN_repeat-like_dom_sf"/>
</dbReference>
<dbReference type="InterPro" id="IPR019775">
    <property type="entry name" value="WD40_repeat_CS"/>
</dbReference>
<dbReference type="STRING" id="1077348.A0A2G8S7G2"/>
<reference evidence="5 6" key="1">
    <citation type="journal article" date="2015" name="Sci. Rep.">
        <title>Chromosome-level genome map provides insights into diverse defense mechanisms in the medicinal fungus Ganoderma sinense.</title>
        <authorList>
            <person name="Zhu Y."/>
            <person name="Xu J."/>
            <person name="Sun C."/>
            <person name="Zhou S."/>
            <person name="Xu H."/>
            <person name="Nelson D.R."/>
            <person name="Qian J."/>
            <person name="Song J."/>
            <person name="Luo H."/>
            <person name="Xiang L."/>
            <person name="Li Y."/>
            <person name="Xu Z."/>
            <person name="Ji A."/>
            <person name="Wang L."/>
            <person name="Lu S."/>
            <person name="Hayward A."/>
            <person name="Sun W."/>
            <person name="Li X."/>
            <person name="Schwartz D.C."/>
            <person name="Wang Y."/>
            <person name="Chen S."/>
        </authorList>
    </citation>
    <scope>NUCLEOTIDE SEQUENCE [LARGE SCALE GENOMIC DNA]</scope>
    <source>
        <strain evidence="5 6">ZZ0214-1</strain>
    </source>
</reference>
<feature type="repeat" description="WD" evidence="3">
    <location>
        <begin position="74"/>
        <end position="115"/>
    </location>
</feature>
<evidence type="ECO:0000313" key="5">
    <source>
        <dbReference type="EMBL" id="PIL29685.1"/>
    </source>
</evidence>
<feature type="repeat" description="WD" evidence="3">
    <location>
        <begin position="164"/>
        <end position="199"/>
    </location>
</feature>
<dbReference type="Pfam" id="PF00400">
    <property type="entry name" value="WD40"/>
    <property type="match status" value="3"/>
</dbReference>
<dbReference type="PANTHER" id="PTHR19848:SF8">
    <property type="entry name" value="F-BOX AND WD REPEAT DOMAIN CONTAINING 7"/>
    <property type="match status" value="1"/>
</dbReference>
<keyword evidence="1 3" id="KW-0853">WD repeat</keyword>
<keyword evidence="6" id="KW-1185">Reference proteome</keyword>
<proteinExistence type="predicted"/>
<sequence length="381" mass="40489">MLVAFASVTRPVCEVVEIQAEFERPGYELIGTGIAWLGMTPLRVLAPPGALLFDARLAPSVVESLVVEALVSSASLHHDGVQALVISPDSQWVASGSMGSTIVLWDAATGVVLHRWGPHSYKPVRSLTFSPNGQYLLSGGDNGKATIWEVRRNLGADKVTNLNFEGYIGPVLTFAWSPDGGTIVTGSDDGTARLWDTRTMTYCQRAFCQLKGPVVCLAFFPDESCLSCGSNRGVCCIVNVASGSLHRYLWNSPSDSQDAENNDDDDDDTDSGGSRQTPHQMRDTIAAFDPSNGSTHLATALCGSCSGINTVDAVAGSVLAHIGGKRGELTRIATSPSRQMGRLSSEYPQRVQVREADCMSGMQLLASNASSSLDAQTVTPC</sequence>
<feature type="compositionally biased region" description="Acidic residues" evidence="4">
    <location>
        <begin position="257"/>
        <end position="270"/>
    </location>
</feature>
<dbReference type="PROSITE" id="PS00678">
    <property type="entry name" value="WD_REPEATS_1"/>
    <property type="match status" value="2"/>
</dbReference>
<dbReference type="EMBL" id="AYKW01000019">
    <property type="protein sequence ID" value="PIL29685.1"/>
    <property type="molecule type" value="Genomic_DNA"/>
</dbReference>
<feature type="repeat" description="WD" evidence="3">
    <location>
        <begin position="124"/>
        <end position="151"/>
    </location>
</feature>
<dbReference type="InterPro" id="IPR036322">
    <property type="entry name" value="WD40_repeat_dom_sf"/>
</dbReference>
<dbReference type="InterPro" id="IPR001680">
    <property type="entry name" value="WD40_rpt"/>
</dbReference>
<dbReference type="Gene3D" id="2.130.10.10">
    <property type="entry name" value="YVTN repeat-like/Quinoprotein amine dehydrogenase"/>
    <property type="match status" value="2"/>
</dbReference>
<accession>A0A2G8S7G2</accession>
<dbReference type="SUPFAM" id="SSF50978">
    <property type="entry name" value="WD40 repeat-like"/>
    <property type="match status" value="1"/>
</dbReference>
<name>A0A2G8S7G2_9APHY</name>
<evidence type="ECO:0000256" key="1">
    <source>
        <dbReference type="ARBA" id="ARBA00022574"/>
    </source>
</evidence>
<dbReference type="PANTHER" id="PTHR19848">
    <property type="entry name" value="WD40 REPEAT PROTEIN"/>
    <property type="match status" value="1"/>
</dbReference>
<evidence type="ECO:0000256" key="4">
    <source>
        <dbReference type="SAM" id="MobiDB-lite"/>
    </source>
</evidence>
<keyword evidence="2" id="KW-0677">Repeat</keyword>
<evidence type="ECO:0000313" key="6">
    <source>
        <dbReference type="Proteomes" id="UP000230002"/>
    </source>
</evidence>
<protein>
    <submittedName>
        <fullName evidence="5">Uncharacterized protein</fullName>
    </submittedName>
</protein>
<dbReference type="PROSITE" id="PS50294">
    <property type="entry name" value="WD_REPEATS_REGION"/>
    <property type="match status" value="3"/>
</dbReference>
<gene>
    <name evidence="5" type="ORF">GSI_08123</name>
</gene>
<evidence type="ECO:0000256" key="2">
    <source>
        <dbReference type="ARBA" id="ARBA00022737"/>
    </source>
</evidence>
<dbReference type="Proteomes" id="UP000230002">
    <property type="component" value="Unassembled WGS sequence"/>
</dbReference>
<dbReference type="PROSITE" id="PS50082">
    <property type="entry name" value="WD_REPEATS_2"/>
    <property type="match status" value="3"/>
</dbReference>
<feature type="region of interest" description="Disordered" evidence="4">
    <location>
        <begin position="252"/>
        <end position="279"/>
    </location>
</feature>
<dbReference type="AlphaFoldDB" id="A0A2G8S7G2"/>